<protein>
    <recommendedName>
        <fullName evidence="2">RFX-type winged-helix domain-containing protein</fullName>
    </recommendedName>
</protein>
<dbReference type="EMBL" id="LR909293">
    <property type="protein sequence ID" value="CAD7254459.1"/>
    <property type="molecule type" value="Genomic_DNA"/>
</dbReference>
<dbReference type="InterPro" id="IPR003150">
    <property type="entry name" value="DNA-bd_RFX"/>
</dbReference>
<dbReference type="OrthoDB" id="6380784at2759"/>
<evidence type="ECO:0000256" key="1">
    <source>
        <dbReference type="ARBA" id="ARBA00023125"/>
    </source>
</evidence>
<dbReference type="PANTHER" id="PTHR12619">
    <property type="entry name" value="RFX TRANSCRIPTION FACTOR FAMILY"/>
    <property type="match status" value="1"/>
</dbReference>
<evidence type="ECO:0000259" key="2">
    <source>
        <dbReference type="PROSITE" id="PS51526"/>
    </source>
</evidence>
<dbReference type="Proteomes" id="UP000677054">
    <property type="component" value="Unassembled WGS sequence"/>
</dbReference>
<dbReference type="SUPFAM" id="SSF46785">
    <property type="entry name" value="Winged helix' DNA-binding domain"/>
    <property type="match status" value="1"/>
</dbReference>
<dbReference type="EMBL" id="CAJPEV010009775">
    <property type="protein sequence ID" value="CAG0905800.1"/>
    <property type="molecule type" value="Genomic_DNA"/>
</dbReference>
<dbReference type="InterPro" id="IPR039779">
    <property type="entry name" value="RFX-like"/>
</dbReference>
<dbReference type="Gene3D" id="1.10.10.10">
    <property type="entry name" value="Winged helix-like DNA-binding domain superfamily/Winged helix DNA-binding domain"/>
    <property type="match status" value="1"/>
</dbReference>
<dbReference type="InterPro" id="IPR036388">
    <property type="entry name" value="WH-like_DNA-bd_sf"/>
</dbReference>
<evidence type="ECO:0000313" key="4">
    <source>
        <dbReference type="Proteomes" id="UP000677054"/>
    </source>
</evidence>
<feature type="non-terminal residue" evidence="3">
    <location>
        <position position="1"/>
    </location>
</feature>
<accession>A0A7R9AHL8</accession>
<reference evidence="3" key="1">
    <citation type="submission" date="2020-11" db="EMBL/GenBank/DDBJ databases">
        <authorList>
            <person name="Tran Van P."/>
        </authorList>
    </citation>
    <scope>NUCLEOTIDE SEQUENCE</scope>
</reference>
<dbReference type="GO" id="GO:0000981">
    <property type="term" value="F:DNA-binding transcription factor activity, RNA polymerase II-specific"/>
    <property type="evidence" value="ECO:0007669"/>
    <property type="project" value="TreeGrafter"/>
</dbReference>
<keyword evidence="1" id="KW-0238">DNA-binding</keyword>
<sequence>MSAVPCRDSGASPMPKEHQARVTFLWIDENYETTDGICVPRNIIYQQYVHFCDLQAFQPVGPATFGKMVRQKFPNITTKRLGTRGLSRYHYYGLGIKPTSPYFGPVYTGSGLTRFSGTKLRWEGAGKRFAPGRRELAPIAVADVPPWKQIQRLPAMNSTDFISALLAAQNEEFLLVLNDALVPPGLQEVSSSHVKDASAFLDIAPKLVKKLVEQMPGDALKGKFLEAGKGRGWMYNIALPAGMDSFVWMVRKQFGILRCSSTVRAILKHPDRCQRMSRDLQALDIPSILRQARC</sequence>
<dbReference type="Pfam" id="PF02257">
    <property type="entry name" value="RFX_DNA_binding"/>
    <property type="match status" value="1"/>
</dbReference>
<gene>
    <name evidence="3" type="ORF">DSTB1V02_LOCUS14205</name>
</gene>
<dbReference type="FunFam" id="1.10.10.10:FF:000422">
    <property type="entry name" value="DNA-binding protein RFX7"/>
    <property type="match status" value="1"/>
</dbReference>
<evidence type="ECO:0000313" key="3">
    <source>
        <dbReference type="EMBL" id="CAD7254459.1"/>
    </source>
</evidence>
<proteinExistence type="predicted"/>
<dbReference type="PANTHER" id="PTHR12619:SF5">
    <property type="entry name" value="TRANSCRIPTION FACTOR RFX4"/>
    <property type="match status" value="1"/>
</dbReference>
<feature type="domain" description="RFX-type winged-helix" evidence="2">
    <location>
        <begin position="23"/>
        <end position="100"/>
    </location>
</feature>
<keyword evidence="4" id="KW-1185">Reference proteome</keyword>
<dbReference type="PROSITE" id="PS51526">
    <property type="entry name" value="RFX_DBD"/>
    <property type="match status" value="1"/>
</dbReference>
<name>A0A7R9AHL8_9CRUS</name>
<dbReference type="InterPro" id="IPR036390">
    <property type="entry name" value="WH_DNA-bd_sf"/>
</dbReference>
<dbReference type="GO" id="GO:0000978">
    <property type="term" value="F:RNA polymerase II cis-regulatory region sequence-specific DNA binding"/>
    <property type="evidence" value="ECO:0007669"/>
    <property type="project" value="TreeGrafter"/>
</dbReference>
<organism evidence="3">
    <name type="scientific">Darwinula stevensoni</name>
    <dbReference type="NCBI Taxonomy" id="69355"/>
    <lineage>
        <taxon>Eukaryota</taxon>
        <taxon>Metazoa</taxon>
        <taxon>Ecdysozoa</taxon>
        <taxon>Arthropoda</taxon>
        <taxon>Crustacea</taxon>
        <taxon>Oligostraca</taxon>
        <taxon>Ostracoda</taxon>
        <taxon>Podocopa</taxon>
        <taxon>Podocopida</taxon>
        <taxon>Darwinulocopina</taxon>
        <taxon>Darwinuloidea</taxon>
        <taxon>Darwinulidae</taxon>
        <taxon>Darwinula</taxon>
    </lineage>
</organism>
<dbReference type="AlphaFoldDB" id="A0A7R9AHL8"/>